<dbReference type="EMBL" id="ANPB02000009">
    <property type="protein sequence ID" value="KAF4477044.1"/>
    <property type="molecule type" value="Genomic_DNA"/>
</dbReference>
<reference evidence="9 10" key="2">
    <citation type="submission" date="2020-04" db="EMBL/GenBank/DDBJ databases">
        <title>Genome sequencing and assembly of multiple isolates from the Colletotrichum gloeosporioides species complex.</title>
        <authorList>
            <person name="Gan P."/>
            <person name="Shirasu K."/>
        </authorList>
    </citation>
    <scope>NUCLEOTIDE SEQUENCE [LARGE SCALE GENOMIC DNA]</scope>
    <source>
        <strain evidence="9 10">Nara gc5</strain>
    </source>
</reference>
<dbReference type="AlphaFoldDB" id="A0A7J6INB8"/>
<dbReference type="Pfam" id="PF20684">
    <property type="entry name" value="Fung_rhodopsin"/>
    <property type="match status" value="1"/>
</dbReference>
<dbReference type="InterPro" id="IPR049326">
    <property type="entry name" value="Rhodopsin_dom_fungi"/>
</dbReference>
<dbReference type="PANTHER" id="PTHR33048">
    <property type="entry name" value="PTH11-LIKE INTEGRAL MEMBRANE PROTEIN (AFU_ORTHOLOGUE AFUA_5G11245)"/>
    <property type="match status" value="1"/>
</dbReference>
<dbReference type="RefSeq" id="XP_031880137.1">
    <property type="nucleotide sequence ID" value="XM_032023024.1"/>
</dbReference>
<name>A0A7J6INB8_COLFN</name>
<dbReference type="PANTHER" id="PTHR33048:SF163">
    <property type="entry name" value="INTEGRAL MEMBRANE PROTEIN (AFU_ORTHOLOGUE AFUA_8G05510)"/>
    <property type="match status" value="1"/>
</dbReference>
<dbReference type="OrthoDB" id="5421689at2759"/>
<evidence type="ECO:0000256" key="1">
    <source>
        <dbReference type="ARBA" id="ARBA00004141"/>
    </source>
</evidence>
<feature type="transmembrane region" description="Helical" evidence="7">
    <location>
        <begin position="52"/>
        <end position="72"/>
    </location>
</feature>
<feature type="compositionally biased region" description="Basic and acidic residues" evidence="6">
    <location>
        <begin position="364"/>
        <end position="373"/>
    </location>
</feature>
<comment type="similarity">
    <text evidence="5">Belongs to the SAT4 family.</text>
</comment>
<dbReference type="InParanoid" id="A0A7J6INB8"/>
<evidence type="ECO:0000259" key="8">
    <source>
        <dbReference type="Pfam" id="PF20684"/>
    </source>
</evidence>
<accession>A0A7J6INB8</accession>
<dbReference type="Proteomes" id="UP000011096">
    <property type="component" value="Unassembled WGS sequence"/>
</dbReference>
<keyword evidence="10" id="KW-1185">Reference proteome</keyword>
<keyword evidence="3 7" id="KW-1133">Transmembrane helix</keyword>
<feature type="region of interest" description="Disordered" evidence="6">
    <location>
        <begin position="322"/>
        <end position="373"/>
    </location>
</feature>
<feature type="domain" description="Rhodopsin" evidence="8">
    <location>
        <begin position="34"/>
        <end position="280"/>
    </location>
</feature>
<dbReference type="InterPro" id="IPR052337">
    <property type="entry name" value="SAT4-like"/>
</dbReference>
<feature type="transmembrane region" description="Helical" evidence="7">
    <location>
        <begin position="215"/>
        <end position="236"/>
    </location>
</feature>
<comment type="subcellular location">
    <subcellularLocation>
        <location evidence="1">Membrane</location>
        <topology evidence="1">Multi-pass membrane protein</topology>
    </subcellularLocation>
</comment>
<evidence type="ECO:0000256" key="4">
    <source>
        <dbReference type="ARBA" id="ARBA00023136"/>
    </source>
</evidence>
<keyword evidence="4 7" id="KW-0472">Membrane</keyword>
<evidence type="ECO:0000313" key="9">
    <source>
        <dbReference type="EMBL" id="KAF4477044.1"/>
    </source>
</evidence>
<evidence type="ECO:0000313" key="10">
    <source>
        <dbReference type="Proteomes" id="UP000011096"/>
    </source>
</evidence>
<sequence>MDDVTYSSENSVASILIVPHAVFSVIATLLVGLRIYSARVVTKSPWTFDEHIAIAALIANHIMLISEGIAMNYGLGTEMTQILTEFPGGVSTFLKCILSIEIAYGIACPLSKLAVLTMFYRIFSASKILRYCVWAIAFGLIGWGIAVVGVSIFSCTPIARFWDQTIPGTCIDSSKFYIGITVPNIIFDILTVAVPIHEVWRLQMGREKKLAITGVFLLGGSVVLASIARLVLFIIYRPGEGATGNNISQTVIIPHAASAIETCLAIIGACLPPCAPLFRRFLGGVVSVVSSGDRYNSRPSGAAKSGNSKNFNTLVTIGKISNRGVGHRKGSNDDDLDGSFERLGDGNSLQGSTDELYVNNESSGSRRDLGAEDGIHVKREVHVERSGKVASQDVREWVAGDIPLERITDREKTSGVTGLAR</sequence>
<evidence type="ECO:0000256" key="7">
    <source>
        <dbReference type="SAM" id="Phobius"/>
    </source>
</evidence>
<feature type="transmembrane region" description="Helical" evidence="7">
    <location>
        <begin position="12"/>
        <end position="31"/>
    </location>
</feature>
<evidence type="ECO:0000256" key="6">
    <source>
        <dbReference type="SAM" id="MobiDB-lite"/>
    </source>
</evidence>
<dbReference type="GO" id="GO:0016020">
    <property type="term" value="C:membrane"/>
    <property type="evidence" value="ECO:0007669"/>
    <property type="project" value="UniProtKB-SubCell"/>
</dbReference>
<organism evidence="9 10">
    <name type="scientific">Colletotrichum fructicola (strain Nara gc5)</name>
    <name type="common">Anthracnose fungus</name>
    <name type="synonym">Colletotrichum gloeosporioides (strain Nara gc5)</name>
    <dbReference type="NCBI Taxonomy" id="1213859"/>
    <lineage>
        <taxon>Eukaryota</taxon>
        <taxon>Fungi</taxon>
        <taxon>Dikarya</taxon>
        <taxon>Ascomycota</taxon>
        <taxon>Pezizomycotina</taxon>
        <taxon>Sordariomycetes</taxon>
        <taxon>Hypocreomycetidae</taxon>
        <taxon>Glomerellales</taxon>
        <taxon>Glomerellaceae</taxon>
        <taxon>Colletotrichum</taxon>
        <taxon>Colletotrichum gloeosporioides species complex</taxon>
    </lineage>
</organism>
<feature type="transmembrane region" description="Helical" evidence="7">
    <location>
        <begin position="92"/>
        <end position="119"/>
    </location>
</feature>
<keyword evidence="2 7" id="KW-0812">Transmembrane</keyword>
<evidence type="ECO:0000256" key="2">
    <source>
        <dbReference type="ARBA" id="ARBA00022692"/>
    </source>
</evidence>
<comment type="caution">
    <text evidence="9">The sequence shown here is derived from an EMBL/GenBank/DDBJ whole genome shotgun (WGS) entry which is preliminary data.</text>
</comment>
<feature type="transmembrane region" description="Helical" evidence="7">
    <location>
        <begin position="131"/>
        <end position="154"/>
    </location>
</feature>
<proteinExistence type="inferred from homology"/>
<evidence type="ECO:0000256" key="5">
    <source>
        <dbReference type="ARBA" id="ARBA00038359"/>
    </source>
</evidence>
<feature type="compositionally biased region" description="Polar residues" evidence="6">
    <location>
        <begin position="347"/>
        <end position="363"/>
    </location>
</feature>
<dbReference type="GeneID" id="43607212"/>
<feature type="transmembrane region" description="Helical" evidence="7">
    <location>
        <begin position="174"/>
        <end position="194"/>
    </location>
</feature>
<gene>
    <name evidence="9" type="ORF">CGGC5_v014292</name>
</gene>
<evidence type="ECO:0000256" key="3">
    <source>
        <dbReference type="ARBA" id="ARBA00022989"/>
    </source>
</evidence>
<protein>
    <submittedName>
        <fullName evidence="9">Satratoxin biosynthesis SC1 cluster protein 4</fullName>
    </submittedName>
</protein>
<reference evidence="9 10" key="1">
    <citation type="submission" date="2012-08" db="EMBL/GenBank/DDBJ databases">
        <authorList>
            <person name="Gan P.H.P."/>
            <person name="Ikeda K."/>
            <person name="Irieda H."/>
            <person name="Narusaka M."/>
            <person name="O'Connell R.J."/>
            <person name="Narusaka Y."/>
            <person name="Takano Y."/>
            <person name="Kubo Y."/>
            <person name="Shirasu K."/>
        </authorList>
    </citation>
    <scope>NUCLEOTIDE SEQUENCE [LARGE SCALE GENOMIC DNA]</scope>
    <source>
        <strain evidence="9 10">Nara gc5</strain>
    </source>
</reference>